<reference evidence="2 3" key="1">
    <citation type="journal article" date="2007" name="Nature">
        <title>Evolution of genes and genomes on the Drosophila phylogeny.</title>
        <authorList>
            <consortium name="Drosophila 12 Genomes Consortium"/>
            <person name="Clark A.G."/>
            <person name="Eisen M.B."/>
            <person name="Smith D.R."/>
            <person name="Bergman C.M."/>
            <person name="Oliver B."/>
            <person name="Markow T.A."/>
            <person name="Kaufman T.C."/>
            <person name="Kellis M."/>
            <person name="Gelbart W."/>
            <person name="Iyer V.N."/>
            <person name="Pollard D.A."/>
            <person name="Sackton T.B."/>
            <person name="Larracuente A.M."/>
            <person name="Singh N.D."/>
            <person name="Abad J.P."/>
            <person name="Abt D.N."/>
            <person name="Adryan B."/>
            <person name="Aguade M."/>
            <person name="Akashi H."/>
            <person name="Anderson W.W."/>
            <person name="Aquadro C.F."/>
            <person name="Ardell D.H."/>
            <person name="Arguello R."/>
            <person name="Artieri C.G."/>
            <person name="Barbash D.A."/>
            <person name="Barker D."/>
            <person name="Barsanti P."/>
            <person name="Batterham P."/>
            <person name="Batzoglou S."/>
            <person name="Begun D."/>
            <person name="Bhutkar A."/>
            <person name="Blanco E."/>
            <person name="Bosak S.A."/>
            <person name="Bradley R.K."/>
            <person name="Brand A.D."/>
            <person name="Brent M.R."/>
            <person name="Brooks A.N."/>
            <person name="Brown R.H."/>
            <person name="Butlin R.K."/>
            <person name="Caggese C."/>
            <person name="Calvi B.R."/>
            <person name="Bernardo de Carvalho A."/>
            <person name="Caspi A."/>
            <person name="Castrezana S."/>
            <person name="Celniker S.E."/>
            <person name="Chang J.L."/>
            <person name="Chapple C."/>
            <person name="Chatterji S."/>
            <person name="Chinwalla A."/>
            <person name="Civetta A."/>
            <person name="Clifton S.W."/>
            <person name="Comeron J.M."/>
            <person name="Costello J.C."/>
            <person name="Coyne J.A."/>
            <person name="Daub J."/>
            <person name="David R.G."/>
            <person name="Delcher A.L."/>
            <person name="Delehaunty K."/>
            <person name="Do C.B."/>
            <person name="Ebling H."/>
            <person name="Edwards K."/>
            <person name="Eickbush T."/>
            <person name="Evans J.D."/>
            <person name="Filipski A."/>
            <person name="Findeiss S."/>
            <person name="Freyhult E."/>
            <person name="Fulton L."/>
            <person name="Fulton R."/>
            <person name="Garcia A.C."/>
            <person name="Gardiner A."/>
            <person name="Garfield D.A."/>
            <person name="Garvin B.E."/>
            <person name="Gibson G."/>
            <person name="Gilbert D."/>
            <person name="Gnerre S."/>
            <person name="Godfrey J."/>
            <person name="Good R."/>
            <person name="Gotea V."/>
            <person name="Gravely B."/>
            <person name="Greenberg A.J."/>
            <person name="Griffiths-Jones S."/>
            <person name="Gross S."/>
            <person name="Guigo R."/>
            <person name="Gustafson E.A."/>
            <person name="Haerty W."/>
            <person name="Hahn M.W."/>
            <person name="Halligan D.L."/>
            <person name="Halpern A.L."/>
            <person name="Halter G.M."/>
            <person name="Han M.V."/>
            <person name="Heger A."/>
            <person name="Hillier L."/>
            <person name="Hinrichs A.S."/>
            <person name="Holmes I."/>
            <person name="Hoskins R.A."/>
            <person name="Hubisz M.J."/>
            <person name="Hultmark D."/>
            <person name="Huntley M.A."/>
            <person name="Jaffe D.B."/>
            <person name="Jagadeeshan S."/>
            <person name="Jeck W.R."/>
            <person name="Johnson J."/>
            <person name="Jones C.D."/>
            <person name="Jordan W.C."/>
            <person name="Karpen G.H."/>
            <person name="Kataoka E."/>
            <person name="Keightley P.D."/>
            <person name="Kheradpour P."/>
            <person name="Kirkness E.F."/>
            <person name="Koerich L.B."/>
            <person name="Kristiansen K."/>
            <person name="Kudrna D."/>
            <person name="Kulathinal R.J."/>
            <person name="Kumar S."/>
            <person name="Kwok R."/>
            <person name="Lander E."/>
            <person name="Langley C.H."/>
            <person name="Lapoint R."/>
            <person name="Lazzaro B.P."/>
            <person name="Lee S.J."/>
            <person name="Levesque L."/>
            <person name="Li R."/>
            <person name="Lin C.F."/>
            <person name="Lin M.F."/>
            <person name="Lindblad-Toh K."/>
            <person name="Llopart A."/>
            <person name="Long M."/>
            <person name="Low L."/>
            <person name="Lozovsky E."/>
            <person name="Lu J."/>
            <person name="Luo M."/>
            <person name="Machado C.A."/>
            <person name="Makalowski W."/>
            <person name="Marzo M."/>
            <person name="Matsuda M."/>
            <person name="Matzkin L."/>
            <person name="McAllister B."/>
            <person name="McBride C.S."/>
            <person name="McKernan B."/>
            <person name="McKernan K."/>
            <person name="Mendez-Lago M."/>
            <person name="Minx P."/>
            <person name="Mollenhauer M.U."/>
            <person name="Montooth K."/>
            <person name="Mount S.M."/>
            <person name="Mu X."/>
            <person name="Myers E."/>
            <person name="Negre B."/>
            <person name="Newfeld S."/>
            <person name="Nielsen R."/>
            <person name="Noor M.A."/>
            <person name="O'Grady P."/>
            <person name="Pachter L."/>
            <person name="Papaceit M."/>
            <person name="Parisi M.J."/>
            <person name="Parisi M."/>
            <person name="Parts L."/>
            <person name="Pedersen J.S."/>
            <person name="Pesole G."/>
            <person name="Phillippy A.M."/>
            <person name="Ponting C.P."/>
            <person name="Pop M."/>
            <person name="Porcelli D."/>
            <person name="Powell J.R."/>
            <person name="Prohaska S."/>
            <person name="Pruitt K."/>
            <person name="Puig M."/>
            <person name="Quesneville H."/>
            <person name="Ram K.R."/>
            <person name="Rand D."/>
            <person name="Rasmussen M.D."/>
            <person name="Reed L.K."/>
            <person name="Reenan R."/>
            <person name="Reily A."/>
            <person name="Remington K.A."/>
            <person name="Rieger T.T."/>
            <person name="Ritchie M.G."/>
            <person name="Robin C."/>
            <person name="Rogers Y.H."/>
            <person name="Rohde C."/>
            <person name="Rozas J."/>
            <person name="Rubenfield M.J."/>
            <person name="Ruiz A."/>
            <person name="Russo S."/>
            <person name="Salzberg S.L."/>
            <person name="Sanchez-Gracia A."/>
            <person name="Saranga D.J."/>
            <person name="Sato H."/>
            <person name="Schaeffer S.W."/>
            <person name="Schatz M.C."/>
            <person name="Schlenke T."/>
            <person name="Schwartz R."/>
            <person name="Segarra C."/>
            <person name="Singh R.S."/>
            <person name="Sirot L."/>
            <person name="Sirota M."/>
            <person name="Sisneros N.B."/>
            <person name="Smith C.D."/>
            <person name="Smith T.F."/>
            <person name="Spieth J."/>
            <person name="Stage D.E."/>
            <person name="Stark A."/>
            <person name="Stephan W."/>
            <person name="Strausberg R.L."/>
            <person name="Strempel S."/>
            <person name="Sturgill D."/>
            <person name="Sutton G."/>
            <person name="Sutton G.G."/>
            <person name="Tao W."/>
            <person name="Teichmann S."/>
            <person name="Tobari Y.N."/>
            <person name="Tomimura Y."/>
            <person name="Tsolas J.M."/>
            <person name="Valente V.L."/>
            <person name="Venter E."/>
            <person name="Venter J.C."/>
            <person name="Vicario S."/>
            <person name="Vieira F.G."/>
            <person name="Vilella A.J."/>
            <person name="Villasante A."/>
            <person name="Walenz B."/>
            <person name="Wang J."/>
            <person name="Wasserman M."/>
            <person name="Watts T."/>
            <person name="Wilson D."/>
            <person name="Wilson R.K."/>
            <person name="Wing R.A."/>
            <person name="Wolfner M.F."/>
            <person name="Wong A."/>
            <person name="Wong G.K."/>
            <person name="Wu C.I."/>
            <person name="Wu G."/>
            <person name="Yamamoto D."/>
            <person name="Yang H.P."/>
            <person name="Yang S.P."/>
            <person name="Yorke J.A."/>
            <person name="Yoshida K."/>
            <person name="Zdobnov E."/>
            <person name="Zhang P."/>
            <person name="Zhang Y."/>
            <person name="Zimin A.V."/>
            <person name="Baldwin J."/>
            <person name="Abdouelleil A."/>
            <person name="Abdulkadir J."/>
            <person name="Abebe A."/>
            <person name="Abera B."/>
            <person name="Abreu J."/>
            <person name="Acer S.C."/>
            <person name="Aftuck L."/>
            <person name="Alexander A."/>
            <person name="An P."/>
            <person name="Anderson E."/>
            <person name="Anderson S."/>
            <person name="Arachi H."/>
            <person name="Azer M."/>
            <person name="Bachantsang P."/>
            <person name="Barry A."/>
            <person name="Bayul T."/>
            <person name="Berlin A."/>
            <person name="Bessette D."/>
            <person name="Bloom T."/>
            <person name="Blye J."/>
            <person name="Boguslavskiy L."/>
            <person name="Bonnet C."/>
            <person name="Boukhgalter B."/>
            <person name="Bourzgui I."/>
            <person name="Brown A."/>
            <person name="Cahill P."/>
            <person name="Channer S."/>
            <person name="Cheshatsang Y."/>
            <person name="Chuda L."/>
            <person name="Citroen M."/>
            <person name="Collymore A."/>
            <person name="Cooke P."/>
            <person name="Costello M."/>
            <person name="D'Aco K."/>
            <person name="Daza R."/>
            <person name="De Haan G."/>
            <person name="DeGray S."/>
            <person name="DeMaso C."/>
            <person name="Dhargay N."/>
            <person name="Dooley K."/>
            <person name="Dooley E."/>
            <person name="Doricent M."/>
            <person name="Dorje P."/>
            <person name="Dorjee K."/>
            <person name="Dupes A."/>
            <person name="Elong R."/>
            <person name="Falk J."/>
            <person name="Farina A."/>
            <person name="Faro S."/>
            <person name="Ferguson D."/>
            <person name="Fisher S."/>
            <person name="Foley C.D."/>
            <person name="Franke A."/>
            <person name="Friedrich D."/>
            <person name="Gadbois L."/>
            <person name="Gearin G."/>
            <person name="Gearin C.R."/>
            <person name="Giannoukos G."/>
            <person name="Goode T."/>
            <person name="Graham J."/>
            <person name="Grandbois E."/>
            <person name="Grewal S."/>
            <person name="Gyaltsen K."/>
            <person name="Hafez N."/>
            <person name="Hagos B."/>
            <person name="Hall J."/>
            <person name="Henson C."/>
            <person name="Hollinger A."/>
            <person name="Honan T."/>
            <person name="Huard M.D."/>
            <person name="Hughes L."/>
            <person name="Hurhula B."/>
            <person name="Husby M.E."/>
            <person name="Kamat A."/>
            <person name="Kanga B."/>
            <person name="Kashin S."/>
            <person name="Khazanovich D."/>
            <person name="Kisner P."/>
            <person name="Lance K."/>
            <person name="Lara M."/>
            <person name="Lee W."/>
            <person name="Lennon N."/>
            <person name="Letendre F."/>
            <person name="LeVine R."/>
            <person name="Lipovsky A."/>
            <person name="Liu X."/>
            <person name="Liu J."/>
            <person name="Liu S."/>
            <person name="Lokyitsang T."/>
            <person name="Lokyitsang Y."/>
            <person name="Lubonja R."/>
            <person name="Lui A."/>
            <person name="MacDonald P."/>
            <person name="Magnisalis V."/>
            <person name="Maru K."/>
            <person name="Matthews C."/>
            <person name="McCusker W."/>
            <person name="McDonough S."/>
            <person name="Mehta T."/>
            <person name="Meldrim J."/>
            <person name="Meneus L."/>
            <person name="Mihai O."/>
            <person name="Mihalev A."/>
            <person name="Mihova T."/>
            <person name="Mittelman R."/>
            <person name="Mlenga V."/>
            <person name="Montmayeur A."/>
            <person name="Mulrain L."/>
            <person name="Navidi A."/>
            <person name="Naylor J."/>
            <person name="Negash T."/>
            <person name="Nguyen T."/>
            <person name="Nguyen N."/>
            <person name="Nicol R."/>
            <person name="Norbu C."/>
            <person name="Norbu N."/>
            <person name="Novod N."/>
            <person name="O'Neill B."/>
            <person name="Osman S."/>
            <person name="Markiewicz E."/>
            <person name="Oyono O.L."/>
            <person name="Patti C."/>
            <person name="Phunkhang P."/>
            <person name="Pierre F."/>
            <person name="Priest M."/>
            <person name="Raghuraman S."/>
            <person name="Rege F."/>
            <person name="Reyes R."/>
            <person name="Rise C."/>
            <person name="Rogov P."/>
            <person name="Ross K."/>
            <person name="Ryan E."/>
            <person name="Settipalli S."/>
            <person name="Shea T."/>
            <person name="Sherpa N."/>
            <person name="Shi L."/>
            <person name="Shih D."/>
            <person name="Sparrow T."/>
            <person name="Spaulding J."/>
            <person name="Stalker J."/>
            <person name="Stange-Thomann N."/>
            <person name="Stavropoulos S."/>
            <person name="Stone C."/>
            <person name="Strader C."/>
            <person name="Tesfaye S."/>
            <person name="Thomson T."/>
            <person name="Thoulutsang Y."/>
            <person name="Thoulutsang D."/>
            <person name="Topham K."/>
            <person name="Topping I."/>
            <person name="Tsamla T."/>
            <person name="Vassiliev H."/>
            <person name="Vo A."/>
            <person name="Wangchuk T."/>
            <person name="Wangdi T."/>
            <person name="Weiand M."/>
            <person name="Wilkinson J."/>
            <person name="Wilson A."/>
            <person name="Yadav S."/>
            <person name="Young G."/>
            <person name="Yu Q."/>
            <person name="Zembek L."/>
            <person name="Zhong D."/>
            <person name="Zimmer A."/>
            <person name="Zwirko Z."/>
            <person name="Jaffe D.B."/>
            <person name="Alvarez P."/>
            <person name="Brockman W."/>
            <person name="Butler J."/>
            <person name="Chin C."/>
            <person name="Gnerre S."/>
            <person name="Grabherr M."/>
            <person name="Kleber M."/>
            <person name="Mauceli E."/>
            <person name="MacCallum I."/>
        </authorList>
    </citation>
    <scope>NUCLEOTIDE SEQUENCE [LARGE SCALE GENOMIC DNA]</scope>
    <source>
        <strain evidence="3">MSH-3 / Tucson 14011-0111.49</strain>
    </source>
</reference>
<feature type="region of interest" description="Disordered" evidence="1">
    <location>
        <begin position="1"/>
        <end position="27"/>
    </location>
</feature>
<dbReference type="AlphaFoldDB" id="B4H0L0"/>
<dbReference type="KEGG" id="dpe:6599124"/>
<evidence type="ECO:0000256" key="1">
    <source>
        <dbReference type="SAM" id="MobiDB-lite"/>
    </source>
</evidence>
<dbReference type="PhylomeDB" id="B4H0L0"/>
<feature type="region of interest" description="Disordered" evidence="1">
    <location>
        <begin position="151"/>
        <end position="295"/>
    </location>
</feature>
<feature type="compositionally biased region" description="Basic residues" evidence="1">
    <location>
        <begin position="215"/>
        <end position="227"/>
    </location>
</feature>
<name>B4H0L0_DROPE</name>
<feature type="compositionally biased region" description="Polar residues" evidence="1">
    <location>
        <begin position="159"/>
        <end position="172"/>
    </location>
</feature>
<dbReference type="EMBL" id="CH479200">
    <property type="protein sequence ID" value="EDW29805.1"/>
    <property type="molecule type" value="Genomic_DNA"/>
</dbReference>
<protein>
    <submittedName>
        <fullName evidence="2">GL14824</fullName>
    </submittedName>
</protein>
<evidence type="ECO:0000313" key="3">
    <source>
        <dbReference type="Proteomes" id="UP000008744"/>
    </source>
</evidence>
<sequence length="331" mass="37206">MALDQQRVEGVTSAEPETPLSEKEKKEQRARLIKALGRFRPSDATPLQFYNCVREMCIMHNCSIDEGLERAAIGWPKLSIRQRQLYNSQRHAELPIPVPRHLIYSAFEKERNGLWTLGRSSAGNTGQTMYTVEAYKPPRKLSRMRSQLNAKKPIYDNLRSVSPRSAATQSPPSKKAVWVSPASGRRIRSLTPTPVPKLPIKGSKGYESRSPENKQRKRRLGKKRNRKSGTMSPKSWSGSSSPSGSTSRFGSGYETRFGSAGSGSIGTTAEKLSSKQKKKVKSKKIAKKSIKSGPQTNWERAICTVQQYLMEQTHRPHWDKMLVSRRVDAPP</sequence>
<dbReference type="STRING" id="7234.B4H0L0"/>
<dbReference type="OrthoDB" id="7861173at2759"/>
<dbReference type="OMA" id="MYTVEAY"/>
<gene>
    <name evidence="2" type="primary">Dper\GL14824</name>
    <name evidence="2" type="ORF">Dper_GL14824</name>
</gene>
<feature type="compositionally biased region" description="Low complexity" evidence="1">
    <location>
        <begin position="228"/>
        <end position="252"/>
    </location>
</feature>
<evidence type="ECO:0000313" key="2">
    <source>
        <dbReference type="EMBL" id="EDW29805.1"/>
    </source>
</evidence>
<feature type="compositionally biased region" description="Basic residues" evidence="1">
    <location>
        <begin position="274"/>
        <end position="290"/>
    </location>
</feature>
<accession>B4H0L0</accession>
<keyword evidence="3" id="KW-1185">Reference proteome</keyword>
<dbReference type="Proteomes" id="UP000008744">
    <property type="component" value="Unassembled WGS sequence"/>
</dbReference>
<dbReference type="eggNOG" id="ENOG502R93J">
    <property type="taxonomic scope" value="Eukaryota"/>
</dbReference>
<dbReference type="HOGENOM" id="CLU_081088_0_0_1"/>
<proteinExistence type="predicted"/>
<organism evidence="3">
    <name type="scientific">Drosophila persimilis</name>
    <name type="common">Fruit fly</name>
    <dbReference type="NCBI Taxonomy" id="7234"/>
    <lineage>
        <taxon>Eukaryota</taxon>
        <taxon>Metazoa</taxon>
        <taxon>Ecdysozoa</taxon>
        <taxon>Arthropoda</taxon>
        <taxon>Hexapoda</taxon>
        <taxon>Insecta</taxon>
        <taxon>Pterygota</taxon>
        <taxon>Neoptera</taxon>
        <taxon>Endopterygota</taxon>
        <taxon>Diptera</taxon>
        <taxon>Brachycera</taxon>
        <taxon>Muscomorpha</taxon>
        <taxon>Ephydroidea</taxon>
        <taxon>Drosophilidae</taxon>
        <taxon>Drosophila</taxon>
        <taxon>Sophophora</taxon>
    </lineage>
</organism>
<feature type="compositionally biased region" description="Basic and acidic residues" evidence="1">
    <location>
        <begin position="204"/>
        <end position="214"/>
    </location>
</feature>